<feature type="non-terminal residue" evidence="1">
    <location>
        <position position="50"/>
    </location>
</feature>
<reference evidence="1 2" key="1">
    <citation type="submission" date="2020-02" db="EMBL/GenBank/DDBJ databases">
        <authorList>
            <person name="Ferguson B K."/>
        </authorList>
    </citation>
    <scope>NUCLEOTIDE SEQUENCE [LARGE SCALE GENOMIC DNA]</scope>
</reference>
<evidence type="ECO:0000313" key="2">
    <source>
        <dbReference type="Proteomes" id="UP000479190"/>
    </source>
</evidence>
<accession>A0A6H5J0H0</accession>
<dbReference type="AlphaFoldDB" id="A0A6H5J0H0"/>
<proteinExistence type="predicted"/>
<organism evidence="1 2">
    <name type="scientific">Trichogramma brassicae</name>
    <dbReference type="NCBI Taxonomy" id="86971"/>
    <lineage>
        <taxon>Eukaryota</taxon>
        <taxon>Metazoa</taxon>
        <taxon>Ecdysozoa</taxon>
        <taxon>Arthropoda</taxon>
        <taxon>Hexapoda</taxon>
        <taxon>Insecta</taxon>
        <taxon>Pterygota</taxon>
        <taxon>Neoptera</taxon>
        <taxon>Endopterygota</taxon>
        <taxon>Hymenoptera</taxon>
        <taxon>Apocrita</taxon>
        <taxon>Proctotrupomorpha</taxon>
        <taxon>Chalcidoidea</taxon>
        <taxon>Trichogrammatidae</taxon>
        <taxon>Trichogramma</taxon>
    </lineage>
</organism>
<keyword evidence="2" id="KW-1185">Reference proteome</keyword>
<dbReference type="EMBL" id="CADCXV010001333">
    <property type="protein sequence ID" value="CAB0043588.1"/>
    <property type="molecule type" value="Genomic_DNA"/>
</dbReference>
<protein>
    <submittedName>
        <fullName evidence="1">Uncharacterized protein</fullName>
    </submittedName>
</protein>
<name>A0A6H5J0H0_9HYME</name>
<gene>
    <name evidence="1" type="ORF">TBRA_LOCUS15176</name>
</gene>
<dbReference type="Proteomes" id="UP000479190">
    <property type="component" value="Unassembled WGS sequence"/>
</dbReference>
<evidence type="ECO:0000313" key="1">
    <source>
        <dbReference type="EMBL" id="CAB0043588.1"/>
    </source>
</evidence>
<sequence length="50" mass="5865">MAMVIKLFNIYKNFQCELHRRGWTNALSRGLHGQVQHVIEKFLELGQDPP</sequence>